<keyword evidence="6" id="KW-0805">Transcription regulation</keyword>
<dbReference type="RefSeq" id="XP_013791339.2">
    <property type="nucleotide sequence ID" value="XM_013935885.2"/>
</dbReference>
<evidence type="ECO:0000256" key="7">
    <source>
        <dbReference type="ARBA" id="ARBA00023163"/>
    </source>
</evidence>
<keyword evidence="3" id="KW-0677">Repeat</keyword>
<dbReference type="PANTHER" id="PTHR14196">
    <property type="entry name" value="ODD-SKIPPED - RELATED"/>
    <property type="match status" value="1"/>
</dbReference>
<dbReference type="SUPFAM" id="SSF57667">
    <property type="entry name" value="beta-beta-alpha zinc fingers"/>
    <property type="match status" value="3"/>
</dbReference>
<evidence type="ECO:0000256" key="1">
    <source>
        <dbReference type="ARBA" id="ARBA00004123"/>
    </source>
</evidence>
<keyword evidence="7" id="KW-0804">Transcription</keyword>
<comment type="subcellular location">
    <subcellularLocation>
        <location evidence="1">Nucleus</location>
    </subcellularLocation>
</comment>
<dbReference type="Gene3D" id="3.30.160.60">
    <property type="entry name" value="Classic Zinc Finger"/>
    <property type="match status" value="4"/>
</dbReference>
<protein>
    <submittedName>
        <fullName evidence="12">Zinc finger protein 528-like</fullName>
    </submittedName>
</protein>
<keyword evidence="4 9" id="KW-0863">Zinc-finger</keyword>
<name>A0ABM1BYZ9_LIMPO</name>
<evidence type="ECO:0000256" key="6">
    <source>
        <dbReference type="ARBA" id="ARBA00023015"/>
    </source>
</evidence>
<accession>A0ABM1BYZ9</accession>
<dbReference type="Pfam" id="PF00096">
    <property type="entry name" value="zf-C2H2"/>
    <property type="match status" value="5"/>
</dbReference>
<feature type="domain" description="C2H2-type" evidence="10">
    <location>
        <begin position="393"/>
        <end position="420"/>
    </location>
</feature>
<evidence type="ECO:0000259" key="10">
    <source>
        <dbReference type="PROSITE" id="PS50157"/>
    </source>
</evidence>
<evidence type="ECO:0000256" key="5">
    <source>
        <dbReference type="ARBA" id="ARBA00022833"/>
    </source>
</evidence>
<dbReference type="InterPro" id="IPR013087">
    <property type="entry name" value="Znf_C2H2_type"/>
</dbReference>
<dbReference type="InterPro" id="IPR036236">
    <property type="entry name" value="Znf_C2H2_sf"/>
</dbReference>
<evidence type="ECO:0000256" key="8">
    <source>
        <dbReference type="ARBA" id="ARBA00023242"/>
    </source>
</evidence>
<evidence type="ECO:0000256" key="3">
    <source>
        <dbReference type="ARBA" id="ARBA00022737"/>
    </source>
</evidence>
<evidence type="ECO:0000313" key="12">
    <source>
        <dbReference type="RefSeq" id="XP_013791339.2"/>
    </source>
</evidence>
<dbReference type="InterPro" id="IPR050717">
    <property type="entry name" value="C2H2-ZF_Transcription_Reg"/>
</dbReference>
<dbReference type="PROSITE" id="PS00028">
    <property type="entry name" value="ZINC_FINGER_C2H2_1"/>
    <property type="match status" value="4"/>
</dbReference>
<gene>
    <name evidence="12" type="primary">LOC106475185</name>
</gene>
<sequence>MLLDKSYRHKRTFQLNQLPSLISDVHREGQTFLPTPPLTPTSHHGASLPFSLTTVLLPTSSITSSVVPKTLSSATFITPSLDAREISSIESVSPSVESTTLPSVDRSSLKIVLPSSKSSTTPSIPISNRQASSRYVPTVNYPRMTNFPVPFTLQLNWLSASSPVSPTSQIGKVHSFDSQFSRLGNLFYKQLNQNPSLSNSGRKKFDFSRLAESATSQEETETRNDLKGWCMTRRTTRDHLSPLKKAEFSKPLQFGLNDYLSSMPTLQPLSPFLVSPQYTPSLPSRTDCLPGLMETTNFYTRRMTSSRTKKEFICKYCQRRFTKSYNLLIHEPDERPYTCDVCQKAFRRQDHLRDHRYIHSKEKPFKCSECGKGFCQSRTLAVHRILHVDSSPHKCPTCDRVFNQRSNLKTHLLTHTDLKPYNCSLCSKIFRRKCDLRRHSLTHKL</sequence>
<reference evidence="12" key="1">
    <citation type="submission" date="2025-08" db="UniProtKB">
        <authorList>
            <consortium name="RefSeq"/>
        </authorList>
    </citation>
    <scope>IDENTIFICATION</scope>
    <source>
        <tissue evidence="12">Muscle</tissue>
    </source>
</reference>
<dbReference type="PROSITE" id="PS50157">
    <property type="entry name" value="ZINC_FINGER_C2H2_2"/>
    <property type="match status" value="4"/>
</dbReference>
<dbReference type="Proteomes" id="UP000694941">
    <property type="component" value="Unplaced"/>
</dbReference>
<feature type="domain" description="C2H2-type" evidence="10">
    <location>
        <begin position="337"/>
        <end position="364"/>
    </location>
</feature>
<keyword evidence="11" id="KW-1185">Reference proteome</keyword>
<keyword evidence="8" id="KW-0539">Nucleus</keyword>
<evidence type="ECO:0000256" key="4">
    <source>
        <dbReference type="ARBA" id="ARBA00022771"/>
    </source>
</evidence>
<organism evidence="11 12">
    <name type="scientific">Limulus polyphemus</name>
    <name type="common">Atlantic horseshoe crab</name>
    <dbReference type="NCBI Taxonomy" id="6850"/>
    <lineage>
        <taxon>Eukaryota</taxon>
        <taxon>Metazoa</taxon>
        <taxon>Ecdysozoa</taxon>
        <taxon>Arthropoda</taxon>
        <taxon>Chelicerata</taxon>
        <taxon>Merostomata</taxon>
        <taxon>Xiphosura</taxon>
        <taxon>Limulidae</taxon>
        <taxon>Limulus</taxon>
    </lineage>
</organism>
<evidence type="ECO:0000313" key="11">
    <source>
        <dbReference type="Proteomes" id="UP000694941"/>
    </source>
</evidence>
<feature type="domain" description="C2H2-type" evidence="10">
    <location>
        <begin position="365"/>
        <end position="392"/>
    </location>
</feature>
<evidence type="ECO:0000256" key="9">
    <source>
        <dbReference type="PROSITE-ProRule" id="PRU00042"/>
    </source>
</evidence>
<proteinExistence type="predicted"/>
<keyword evidence="5" id="KW-0862">Zinc</keyword>
<evidence type="ECO:0000256" key="2">
    <source>
        <dbReference type="ARBA" id="ARBA00022723"/>
    </source>
</evidence>
<dbReference type="GeneID" id="106475185"/>
<feature type="domain" description="C2H2-type" evidence="10">
    <location>
        <begin position="421"/>
        <end position="445"/>
    </location>
</feature>
<keyword evidence="2" id="KW-0479">Metal-binding</keyword>
<dbReference type="PANTHER" id="PTHR14196:SF0">
    <property type="entry name" value="PROTEIN BOWEL"/>
    <property type="match status" value="1"/>
</dbReference>
<dbReference type="SMART" id="SM00355">
    <property type="entry name" value="ZnF_C2H2"/>
    <property type="match status" value="5"/>
</dbReference>